<accession>A0A6B9FK56</accession>
<dbReference type="KEGG" id="mmes:MMSR116_11035"/>
<reference evidence="1 2" key="2">
    <citation type="journal article" date="2013" name="Genome Announc.">
        <title>Draft Genome Sequence of Methylobacterium mesophilicum Strain SR1.6/6, Isolated from Citrus sinensis.</title>
        <authorList>
            <person name="Marinho Almeida D."/>
            <person name="Dini-Andreote F."/>
            <person name="Camargo Neves A.A."/>
            <person name="Juca Ramos R.T."/>
            <person name="Andreote F.D."/>
            <person name="Carneiro A.R."/>
            <person name="Oliveira de Souza Lima A."/>
            <person name="Caracciolo Gomes de Sa P.H."/>
            <person name="Ribeiro Barbosa M.S."/>
            <person name="Araujo W.L."/>
            <person name="Silva A."/>
        </authorList>
    </citation>
    <scope>NUCLEOTIDE SEQUENCE [LARGE SCALE GENOMIC DNA]</scope>
    <source>
        <strain evidence="1 2">SR1.6/6</strain>
    </source>
</reference>
<proteinExistence type="predicted"/>
<name>A0A6B9FK56_9HYPH</name>
<gene>
    <name evidence="1" type="ORF">MMSR116_11035</name>
</gene>
<dbReference type="AlphaFoldDB" id="A0A6B9FK56"/>
<evidence type="ECO:0000313" key="1">
    <source>
        <dbReference type="EMBL" id="QGY02349.1"/>
    </source>
</evidence>
<protein>
    <submittedName>
        <fullName evidence="1">Uncharacterized protein</fullName>
    </submittedName>
</protein>
<dbReference type="EMBL" id="CP043538">
    <property type="protein sequence ID" value="QGY02349.1"/>
    <property type="molecule type" value="Genomic_DNA"/>
</dbReference>
<sequence>MAETTITREMIEAAAAAIANARGGRLGAPEIVNVLDILPEKLLAEVLEDAEAALKAALATGGARHG</sequence>
<dbReference type="Proteomes" id="UP000012488">
    <property type="component" value="Chromosome"/>
</dbReference>
<dbReference type="RefSeq" id="WP_010683148.1">
    <property type="nucleotide sequence ID" value="NZ_CP043538.1"/>
</dbReference>
<reference evidence="1 2" key="1">
    <citation type="journal article" date="2012" name="Genet. Mol. Biol.">
        <title>Analysis of 16S rRNA and mxaF genes revealing insights into Methylobacterium niche-specific plant association.</title>
        <authorList>
            <person name="Dourado M.N."/>
            <person name="Andreote F.D."/>
            <person name="Dini-Andreote F."/>
            <person name="Conti R."/>
            <person name="Araujo J.M."/>
            <person name="Araujo W.L."/>
        </authorList>
    </citation>
    <scope>NUCLEOTIDE SEQUENCE [LARGE SCALE GENOMIC DNA]</scope>
    <source>
        <strain evidence="1 2">SR1.6/6</strain>
    </source>
</reference>
<evidence type="ECO:0000313" key="2">
    <source>
        <dbReference type="Proteomes" id="UP000012488"/>
    </source>
</evidence>
<organism evidence="1 2">
    <name type="scientific">Methylobacterium mesophilicum SR1.6/6</name>
    <dbReference type="NCBI Taxonomy" id="908290"/>
    <lineage>
        <taxon>Bacteria</taxon>
        <taxon>Pseudomonadati</taxon>
        <taxon>Pseudomonadota</taxon>
        <taxon>Alphaproteobacteria</taxon>
        <taxon>Hyphomicrobiales</taxon>
        <taxon>Methylobacteriaceae</taxon>
        <taxon>Methylobacterium</taxon>
    </lineage>
</organism>